<protein>
    <submittedName>
        <fullName evidence="1">Uncharacterized protein</fullName>
    </submittedName>
</protein>
<proteinExistence type="predicted"/>
<evidence type="ECO:0000313" key="2">
    <source>
        <dbReference type="Proteomes" id="UP000288805"/>
    </source>
</evidence>
<evidence type="ECO:0000313" key="1">
    <source>
        <dbReference type="EMBL" id="RVW67859.1"/>
    </source>
</evidence>
<sequence>MPLSQALRKLTEAGHETDRCTALRHVIQDLIDQGLVHLGQPSVTQNPLPVHTKHAVPPLDSGIHFLDFADSDDHIHMLSWDDMDPEPIELVPEVASVQTTIVEPPTFTRYSVQVPFVLVPDIEEVQAPHIDDPQAPDVQYILRGGKVLRQPPPAAAARPLEGTSAPEEIKVDTTTTLEGLIHMMIVGKATCIVFSDDNLPSEGSDHMRPLYISIGCSRRRVPLVLLDNGSALNVCPLATSIALGYAPFDFGPST</sequence>
<accession>A0A438G6M9</accession>
<comment type="caution">
    <text evidence="1">The sequence shown here is derived from an EMBL/GenBank/DDBJ whole genome shotgun (WGS) entry which is preliminary data.</text>
</comment>
<gene>
    <name evidence="1" type="ORF">CK203_063357</name>
</gene>
<organism evidence="1 2">
    <name type="scientific">Vitis vinifera</name>
    <name type="common">Grape</name>
    <dbReference type="NCBI Taxonomy" id="29760"/>
    <lineage>
        <taxon>Eukaryota</taxon>
        <taxon>Viridiplantae</taxon>
        <taxon>Streptophyta</taxon>
        <taxon>Embryophyta</taxon>
        <taxon>Tracheophyta</taxon>
        <taxon>Spermatophyta</taxon>
        <taxon>Magnoliopsida</taxon>
        <taxon>eudicotyledons</taxon>
        <taxon>Gunneridae</taxon>
        <taxon>Pentapetalae</taxon>
        <taxon>rosids</taxon>
        <taxon>Vitales</taxon>
        <taxon>Vitaceae</taxon>
        <taxon>Viteae</taxon>
        <taxon>Vitis</taxon>
    </lineage>
</organism>
<dbReference type="EMBL" id="QGNW01000562">
    <property type="protein sequence ID" value="RVW67859.1"/>
    <property type="molecule type" value="Genomic_DNA"/>
</dbReference>
<dbReference type="Proteomes" id="UP000288805">
    <property type="component" value="Unassembled WGS sequence"/>
</dbReference>
<name>A0A438G6M9_VITVI</name>
<dbReference type="AlphaFoldDB" id="A0A438G6M9"/>
<reference evidence="1 2" key="1">
    <citation type="journal article" date="2018" name="PLoS Genet.">
        <title>Population sequencing reveals clonal diversity and ancestral inbreeding in the grapevine cultivar Chardonnay.</title>
        <authorList>
            <person name="Roach M.J."/>
            <person name="Johnson D.L."/>
            <person name="Bohlmann J."/>
            <person name="van Vuuren H.J."/>
            <person name="Jones S.J."/>
            <person name="Pretorius I.S."/>
            <person name="Schmidt S.A."/>
            <person name="Borneman A.R."/>
        </authorList>
    </citation>
    <scope>NUCLEOTIDE SEQUENCE [LARGE SCALE GENOMIC DNA]</scope>
    <source>
        <strain evidence="2">cv. Chardonnay</strain>
        <tissue evidence="1">Leaf</tissue>
    </source>
</reference>